<dbReference type="Pfam" id="PF00115">
    <property type="entry name" value="COX1"/>
    <property type="match status" value="1"/>
</dbReference>
<comment type="pathway">
    <text evidence="2 16">Energy metabolism; oxidative phosphorylation.</text>
</comment>
<keyword evidence="3 15" id="KW-0813">Transport</keyword>
<feature type="domain" description="Cytochrome oxidase subunit I profile" evidence="18">
    <location>
        <begin position="44"/>
        <end position="550"/>
    </location>
</feature>
<dbReference type="RefSeq" id="WP_187715333.1">
    <property type="nucleotide sequence ID" value="NZ_CP060780.1"/>
</dbReference>
<evidence type="ECO:0000256" key="10">
    <source>
        <dbReference type="ARBA" id="ARBA00022989"/>
    </source>
</evidence>
<dbReference type="PRINTS" id="PR01165">
    <property type="entry name" value="CYCOXIDASEI"/>
</dbReference>
<dbReference type="PROSITE" id="PS50855">
    <property type="entry name" value="COX1"/>
    <property type="match status" value="1"/>
</dbReference>
<dbReference type="PANTHER" id="PTHR10422">
    <property type="entry name" value="CYTOCHROME C OXIDASE SUBUNIT 1"/>
    <property type="match status" value="1"/>
</dbReference>
<dbReference type="CDD" id="cd01662">
    <property type="entry name" value="Ubiquinol_Oxidase_I"/>
    <property type="match status" value="1"/>
</dbReference>
<feature type="transmembrane region" description="Helical" evidence="16">
    <location>
        <begin position="409"/>
        <end position="433"/>
    </location>
</feature>
<evidence type="ECO:0000256" key="5">
    <source>
        <dbReference type="ARBA" id="ARBA00022660"/>
    </source>
</evidence>
<evidence type="ECO:0000256" key="7">
    <source>
        <dbReference type="ARBA" id="ARBA00022723"/>
    </source>
</evidence>
<dbReference type="InterPro" id="IPR036927">
    <property type="entry name" value="Cyt_c_oxase-like_su1_sf"/>
</dbReference>
<evidence type="ECO:0000256" key="16">
    <source>
        <dbReference type="RuleBase" id="RU363061"/>
    </source>
</evidence>
<feature type="transmembrane region" description="Helical" evidence="16">
    <location>
        <begin position="57"/>
        <end position="75"/>
    </location>
</feature>
<dbReference type="EC" id="7.1.1.9" evidence="16"/>
<keyword evidence="8" id="KW-1278">Translocase</keyword>
<name>A0ABX6T258_9SPHN</name>
<feature type="transmembrane region" description="Helical" evidence="16">
    <location>
        <begin position="338"/>
        <end position="362"/>
    </location>
</feature>
<evidence type="ECO:0000256" key="12">
    <source>
        <dbReference type="ARBA" id="ARBA00023008"/>
    </source>
</evidence>
<comment type="similarity">
    <text evidence="15">Belongs to the heme-copper respiratory oxidase family.</text>
</comment>
<evidence type="ECO:0000256" key="9">
    <source>
        <dbReference type="ARBA" id="ARBA00022982"/>
    </source>
</evidence>
<proteinExistence type="inferred from homology"/>
<evidence type="ECO:0000313" key="19">
    <source>
        <dbReference type="EMBL" id="QNP43909.1"/>
    </source>
</evidence>
<feature type="transmembrane region" description="Helical" evidence="16">
    <location>
        <begin position="445"/>
        <end position="470"/>
    </location>
</feature>
<keyword evidence="9 15" id="KW-0249">Electron transport</keyword>
<feature type="transmembrane region" description="Helical" evidence="16">
    <location>
        <begin position="303"/>
        <end position="326"/>
    </location>
</feature>
<keyword evidence="16" id="KW-1003">Cell membrane</keyword>
<evidence type="ECO:0000256" key="1">
    <source>
        <dbReference type="ARBA" id="ARBA00004141"/>
    </source>
</evidence>
<evidence type="ECO:0000256" key="3">
    <source>
        <dbReference type="ARBA" id="ARBA00022448"/>
    </source>
</evidence>
<sequence length="645" mass="70783">MKSAAERAKLPPADVPRDGPNLTGEELETKLSTTWSNPPGFVGWLSSVDHKDIGRRYVITALVFLALAGVLAIAMRLQLARPDNDLIGAARYNEIFTMHGTTMMFLFAVPVMQGMQIYLTPLMIGTRSNAFPRLNAFSYWMYLAGGLLLWIAFVLNVGPDVGWFAYPPLSGPQFGVGKRVDIWAQMITFTEVAALAAAVSLTATILKQKAPGMSLARMPIFVWATLVTSLMVIFSMPSVALASGMLLSDRLVGTHFYNPAERGDALLWQHLFWFFGHPEVYIIFLPATGFVSEIVATFSRRSIVMYPIVVMSLVATGILAFGLWVHHMFATGLPRIGYSFYTAASMSVSIPTGLQIFCWIATLWEGRPQLKVPLLYVIGFIFTFVIGGLTGVMIAAVPLDLQLHDTYFIVAHFHYVLIGGAVFPLLGAITYWFPKATGRLMSETLGKIAFWMIFLGFQLAFFPMHIAGIYGMPRRVYTYPAGMGLELPNMLSTLGSLVVSTAVLLFVVNLVISARSGRRAAPNPWGAPSLEWATSCPPPPYNFPHIPLVSSRTPLWDAGEKLPVVHGLRVEDRELVLTTVMSAEPDVREPSPEPSPWPLIGTVATTAMFVCSIFSPWAVLVGVVPVALALTAWFWPKSPRLSGSL</sequence>
<organism evidence="19 20">
    <name type="scientific">Sphingomonas daechungensis</name>
    <dbReference type="NCBI Taxonomy" id="1176646"/>
    <lineage>
        <taxon>Bacteria</taxon>
        <taxon>Pseudomonadati</taxon>
        <taxon>Pseudomonadota</taxon>
        <taxon>Alphaproteobacteria</taxon>
        <taxon>Sphingomonadales</taxon>
        <taxon>Sphingomonadaceae</taxon>
        <taxon>Sphingomonas</taxon>
    </lineage>
</organism>
<feature type="region of interest" description="Disordered" evidence="17">
    <location>
        <begin position="1"/>
        <end position="24"/>
    </location>
</feature>
<gene>
    <name evidence="19" type="primary">ctaD</name>
    <name evidence="19" type="ORF">H9L15_04625</name>
</gene>
<feature type="transmembrane region" description="Helical" evidence="16">
    <location>
        <begin position="617"/>
        <end position="635"/>
    </location>
</feature>
<evidence type="ECO:0000256" key="4">
    <source>
        <dbReference type="ARBA" id="ARBA00022617"/>
    </source>
</evidence>
<evidence type="ECO:0000256" key="6">
    <source>
        <dbReference type="ARBA" id="ARBA00022692"/>
    </source>
</evidence>
<dbReference type="NCBIfam" id="TIGR02891">
    <property type="entry name" value="CtaD_CoxA"/>
    <property type="match status" value="1"/>
</dbReference>
<dbReference type="InterPro" id="IPR000883">
    <property type="entry name" value="Cyt_C_Oxase_1"/>
</dbReference>
<keyword evidence="4 15" id="KW-0349">Heme</keyword>
<evidence type="ECO:0000256" key="15">
    <source>
        <dbReference type="RuleBase" id="RU000370"/>
    </source>
</evidence>
<evidence type="ECO:0000256" key="11">
    <source>
        <dbReference type="ARBA" id="ARBA00023004"/>
    </source>
</evidence>
<feature type="transmembrane region" description="Helical" evidence="16">
    <location>
        <begin position="139"/>
        <end position="158"/>
    </location>
</feature>
<protein>
    <recommendedName>
        <fullName evidence="16">Cytochrome c oxidase subunit 1</fullName>
        <ecNumber evidence="16">7.1.1.9</ecNumber>
    </recommendedName>
</protein>
<dbReference type="Proteomes" id="UP000516134">
    <property type="component" value="Chromosome"/>
</dbReference>
<feature type="transmembrane region" description="Helical" evidence="16">
    <location>
        <begin position="490"/>
        <end position="512"/>
    </location>
</feature>
<comment type="subcellular location">
    <subcellularLocation>
        <location evidence="16">Cell membrane</location>
        <topology evidence="16">Multi-pass membrane protein</topology>
    </subcellularLocation>
    <subcellularLocation>
        <location evidence="1">Membrane</location>
        <topology evidence="1">Multi-pass membrane protein</topology>
    </subcellularLocation>
</comment>
<dbReference type="InterPro" id="IPR023615">
    <property type="entry name" value="Cyt_c_Oxase_su1_BS"/>
</dbReference>
<keyword evidence="7 16" id="KW-0479">Metal-binding</keyword>
<dbReference type="InterPro" id="IPR023616">
    <property type="entry name" value="Cyt_c_oxase-like_su1_dom"/>
</dbReference>
<dbReference type="SUPFAM" id="SSF81442">
    <property type="entry name" value="Cytochrome c oxidase subunit I-like"/>
    <property type="match status" value="1"/>
</dbReference>
<evidence type="ECO:0000259" key="18">
    <source>
        <dbReference type="PROSITE" id="PS50855"/>
    </source>
</evidence>
<dbReference type="EMBL" id="CP060780">
    <property type="protein sequence ID" value="QNP43909.1"/>
    <property type="molecule type" value="Genomic_DNA"/>
</dbReference>
<keyword evidence="10 16" id="KW-1133">Transmembrane helix</keyword>
<evidence type="ECO:0000256" key="8">
    <source>
        <dbReference type="ARBA" id="ARBA00022967"/>
    </source>
</evidence>
<comment type="catalytic activity">
    <reaction evidence="14 16">
        <text>4 Fe(II)-[cytochrome c] + O2 + 8 H(+)(in) = 4 Fe(III)-[cytochrome c] + 2 H2O + 4 H(+)(out)</text>
        <dbReference type="Rhea" id="RHEA:11436"/>
        <dbReference type="Rhea" id="RHEA-COMP:10350"/>
        <dbReference type="Rhea" id="RHEA-COMP:14399"/>
        <dbReference type="ChEBI" id="CHEBI:15377"/>
        <dbReference type="ChEBI" id="CHEBI:15378"/>
        <dbReference type="ChEBI" id="CHEBI:15379"/>
        <dbReference type="ChEBI" id="CHEBI:29033"/>
        <dbReference type="ChEBI" id="CHEBI:29034"/>
        <dbReference type="EC" id="7.1.1.9"/>
    </reaction>
</comment>
<reference evidence="19 20" key="1">
    <citation type="submission" date="2020-08" db="EMBL/GenBank/DDBJ databases">
        <title>Genome sequence of Sphingomonas daechungensis KACC 18115T.</title>
        <authorList>
            <person name="Hyun D.-W."/>
            <person name="Bae J.-W."/>
        </authorList>
    </citation>
    <scope>NUCLEOTIDE SEQUENCE [LARGE SCALE GENOMIC DNA]</scope>
    <source>
        <strain evidence="19 20">KACC 18115</strain>
    </source>
</reference>
<accession>A0ABX6T258</accession>
<keyword evidence="20" id="KW-1185">Reference proteome</keyword>
<feature type="transmembrane region" description="Helical" evidence="16">
    <location>
        <begin position="218"/>
        <end position="247"/>
    </location>
</feature>
<evidence type="ECO:0000256" key="13">
    <source>
        <dbReference type="ARBA" id="ARBA00023136"/>
    </source>
</evidence>
<feature type="transmembrane region" description="Helical" evidence="16">
    <location>
        <begin position="374"/>
        <end position="397"/>
    </location>
</feature>
<feature type="transmembrane region" description="Helical" evidence="16">
    <location>
        <begin position="267"/>
        <end position="291"/>
    </location>
</feature>
<dbReference type="PROSITE" id="PS00077">
    <property type="entry name" value="COX1_CUB"/>
    <property type="match status" value="1"/>
</dbReference>
<evidence type="ECO:0000256" key="14">
    <source>
        <dbReference type="ARBA" id="ARBA00047816"/>
    </source>
</evidence>
<evidence type="ECO:0000256" key="2">
    <source>
        <dbReference type="ARBA" id="ARBA00004673"/>
    </source>
</evidence>
<dbReference type="InterPro" id="IPR014241">
    <property type="entry name" value="Cyt_c_oxidase_su1_bac"/>
</dbReference>
<evidence type="ECO:0000256" key="17">
    <source>
        <dbReference type="SAM" id="MobiDB-lite"/>
    </source>
</evidence>
<keyword evidence="6 15" id="KW-0812">Transmembrane</keyword>
<keyword evidence="12 16" id="KW-0186">Copper</keyword>
<dbReference type="PANTHER" id="PTHR10422:SF18">
    <property type="entry name" value="CYTOCHROME C OXIDASE SUBUNIT 1"/>
    <property type="match status" value="1"/>
</dbReference>
<evidence type="ECO:0000313" key="20">
    <source>
        <dbReference type="Proteomes" id="UP000516134"/>
    </source>
</evidence>
<keyword evidence="11 16" id="KW-0408">Iron</keyword>
<dbReference type="Gene3D" id="1.20.210.10">
    <property type="entry name" value="Cytochrome c oxidase-like, subunit I domain"/>
    <property type="match status" value="1"/>
</dbReference>
<keyword evidence="13 16" id="KW-0472">Membrane</keyword>
<keyword evidence="5 15" id="KW-0679">Respiratory chain</keyword>
<feature type="transmembrane region" description="Helical" evidence="16">
    <location>
        <begin position="95"/>
        <end position="119"/>
    </location>
</feature>
<feature type="transmembrane region" description="Helical" evidence="16">
    <location>
        <begin position="182"/>
        <end position="206"/>
    </location>
</feature>
<comment type="function">
    <text evidence="16">Cytochrome c oxidase is the component of the respiratory chain that catalyzes the reduction of oxygen to water. Subunits 1-3 form the functional core of the enzyme complex. CO I is the catalytic subunit of the enzyme. Electrons originating in cytochrome c are transferred via the copper A center of subunit 2 and heme A of subunit 1 to the bimetallic center formed by heme A3 and copper B.</text>
</comment>